<comment type="caution">
    <text evidence="5">The sequence shown here is derived from an EMBL/GenBank/DDBJ whole genome shotgun (WGS) entry which is preliminary data.</text>
</comment>
<gene>
    <name evidence="5" type="ORF">ACFQZU_20695</name>
</gene>
<evidence type="ECO:0000256" key="1">
    <source>
        <dbReference type="ARBA" id="ARBA00023015"/>
    </source>
</evidence>
<dbReference type="Proteomes" id="UP001596956">
    <property type="component" value="Unassembled WGS sequence"/>
</dbReference>
<dbReference type="SUPFAM" id="SSF46785">
    <property type="entry name" value="Winged helix' DNA-binding domain"/>
    <property type="match status" value="1"/>
</dbReference>
<accession>A0ABW3BJZ8</accession>
<dbReference type="InterPro" id="IPR036390">
    <property type="entry name" value="WH_DNA-bd_sf"/>
</dbReference>
<dbReference type="Pfam" id="PF00392">
    <property type="entry name" value="GntR"/>
    <property type="match status" value="1"/>
</dbReference>
<feature type="domain" description="HTH gntR-type" evidence="4">
    <location>
        <begin position="11"/>
        <end position="79"/>
    </location>
</feature>
<name>A0ABW3BJZ8_9ACTN</name>
<dbReference type="SMART" id="SM00345">
    <property type="entry name" value="HTH_GNTR"/>
    <property type="match status" value="1"/>
</dbReference>
<evidence type="ECO:0000313" key="6">
    <source>
        <dbReference type="Proteomes" id="UP001596956"/>
    </source>
</evidence>
<dbReference type="EMBL" id="JBHTHR010001075">
    <property type="protein sequence ID" value="MFD0803718.1"/>
    <property type="molecule type" value="Genomic_DNA"/>
</dbReference>
<dbReference type="PANTHER" id="PTHR44846">
    <property type="entry name" value="MANNOSYL-D-GLYCERATE TRANSPORT/METABOLISM SYSTEM REPRESSOR MNGR-RELATED"/>
    <property type="match status" value="1"/>
</dbReference>
<evidence type="ECO:0000313" key="5">
    <source>
        <dbReference type="EMBL" id="MFD0803718.1"/>
    </source>
</evidence>
<keyword evidence="3" id="KW-0804">Transcription</keyword>
<protein>
    <submittedName>
        <fullName evidence="5">GntR family transcriptional regulator</fullName>
    </submittedName>
</protein>
<evidence type="ECO:0000256" key="2">
    <source>
        <dbReference type="ARBA" id="ARBA00023125"/>
    </source>
</evidence>
<dbReference type="PANTHER" id="PTHR44846:SF17">
    <property type="entry name" value="GNTR-FAMILY TRANSCRIPTIONAL REGULATOR"/>
    <property type="match status" value="1"/>
</dbReference>
<dbReference type="InterPro" id="IPR050679">
    <property type="entry name" value="Bact_HTH_transcr_reg"/>
</dbReference>
<dbReference type="CDD" id="cd07377">
    <property type="entry name" value="WHTH_GntR"/>
    <property type="match status" value="1"/>
</dbReference>
<dbReference type="InterPro" id="IPR000524">
    <property type="entry name" value="Tscrpt_reg_HTH_GntR"/>
</dbReference>
<proteinExistence type="predicted"/>
<keyword evidence="1" id="KW-0805">Transcription regulation</keyword>
<dbReference type="Gene3D" id="1.10.10.10">
    <property type="entry name" value="Winged helix-like DNA-binding domain superfamily/Winged helix DNA-binding domain"/>
    <property type="match status" value="1"/>
</dbReference>
<evidence type="ECO:0000259" key="4">
    <source>
        <dbReference type="PROSITE" id="PS50949"/>
    </source>
</evidence>
<evidence type="ECO:0000256" key="3">
    <source>
        <dbReference type="ARBA" id="ARBA00023163"/>
    </source>
</evidence>
<reference evidence="6" key="1">
    <citation type="journal article" date="2019" name="Int. J. Syst. Evol. Microbiol.">
        <title>The Global Catalogue of Microorganisms (GCM) 10K type strain sequencing project: providing services to taxonomists for standard genome sequencing and annotation.</title>
        <authorList>
            <consortium name="The Broad Institute Genomics Platform"/>
            <consortium name="The Broad Institute Genome Sequencing Center for Infectious Disease"/>
            <person name="Wu L."/>
            <person name="Ma J."/>
        </authorList>
    </citation>
    <scope>NUCLEOTIDE SEQUENCE [LARGE SCALE GENOMIC DNA]</scope>
    <source>
        <strain evidence="6">CCUG 63369</strain>
    </source>
</reference>
<sequence length="134" mass="14478">MNAVPTSENDSPLYREIAEDVRAAIASGRLSEGDRVPGENDLMKQYGVARATARQALSVLINEGVVVAIRGSGVYVRTFRPLRRHGPRRLSRELWGAGRAVWQADAADGSFETDSVEVATAPAPAYVARALELD</sequence>
<dbReference type="InterPro" id="IPR036388">
    <property type="entry name" value="WH-like_DNA-bd_sf"/>
</dbReference>
<keyword evidence="6" id="KW-1185">Reference proteome</keyword>
<dbReference type="PRINTS" id="PR00035">
    <property type="entry name" value="HTHGNTR"/>
</dbReference>
<organism evidence="5 6">
    <name type="scientific">Streptomonospora algeriensis</name>
    <dbReference type="NCBI Taxonomy" id="995084"/>
    <lineage>
        <taxon>Bacteria</taxon>
        <taxon>Bacillati</taxon>
        <taxon>Actinomycetota</taxon>
        <taxon>Actinomycetes</taxon>
        <taxon>Streptosporangiales</taxon>
        <taxon>Nocardiopsidaceae</taxon>
        <taxon>Streptomonospora</taxon>
    </lineage>
</organism>
<dbReference type="PROSITE" id="PS50949">
    <property type="entry name" value="HTH_GNTR"/>
    <property type="match status" value="1"/>
</dbReference>
<keyword evidence="2" id="KW-0238">DNA-binding</keyword>
<feature type="non-terminal residue" evidence="5">
    <location>
        <position position="134"/>
    </location>
</feature>